<sequence length="278" mass="30819">MIGQIYSSMPHFLSRWLGLRYLLVQLTRREIAQRYRGSWLGGFWVVLTPLLMLSVYTWVFSVVFTGRWITAAQSAHPQGKLDYALTIFVGLLVFQLFAECIARAPAVIVSNANYVKKVVFPLPLLPVVSLGAAIFNFCVGLVVWLILYGFVHGLPPITILALPIVLAPYLLLVLGLSWVLAATGVYLRDLAPVIQMVVMLLNFLSPIFYPLEGLPVFVRDWALLNPLALIIEQARLVMIVGNLPDWASLSVYSLAAGLIAAAGLAWFRFTRSGFADVL</sequence>
<keyword evidence="8 9" id="KW-0472">Membrane</keyword>
<evidence type="ECO:0000259" key="10">
    <source>
        <dbReference type="PROSITE" id="PS51012"/>
    </source>
</evidence>
<keyword evidence="3 9" id="KW-0813">Transport</keyword>
<dbReference type="RefSeq" id="WP_284099156.1">
    <property type="nucleotide sequence ID" value="NZ_JARRAF010000002.1"/>
</dbReference>
<evidence type="ECO:0000256" key="7">
    <source>
        <dbReference type="ARBA" id="ARBA00023047"/>
    </source>
</evidence>
<feature type="transmembrane region" description="Helical" evidence="9">
    <location>
        <begin position="43"/>
        <end position="69"/>
    </location>
</feature>
<evidence type="ECO:0000256" key="4">
    <source>
        <dbReference type="ARBA" id="ARBA00022475"/>
    </source>
</evidence>
<evidence type="ECO:0000256" key="1">
    <source>
        <dbReference type="ARBA" id="ARBA00004651"/>
    </source>
</evidence>
<organism evidence="11 12">
    <name type="scientific">Parachitinimonas caeni</name>
    <dbReference type="NCBI Taxonomy" id="3031301"/>
    <lineage>
        <taxon>Bacteria</taxon>
        <taxon>Pseudomonadati</taxon>
        <taxon>Pseudomonadota</taxon>
        <taxon>Betaproteobacteria</taxon>
        <taxon>Neisseriales</taxon>
        <taxon>Chitinibacteraceae</taxon>
        <taxon>Parachitinimonas</taxon>
    </lineage>
</organism>
<feature type="domain" description="ABC transmembrane type-2" evidence="10">
    <location>
        <begin position="40"/>
        <end position="270"/>
    </location>
</feature>
<keyword evidence="4 9" id="KW-1003">Cell membrane</keyword>
<keyword evidence="7" id="KW-0762">Sugar transport</keyword>
<dbReference type="InterPro" id="IPR013525">
    <property type="entry name" value="ABC2_TM"/>
</dbReference>
<dbReference type="PROSITE" id="PS51012">
    <property type="entry name" value="ABC_TM2"/>
    <property type="match status" value="1"/>
</dbReference>
<dbReference type="Proteomes" id="UP001172778">
    <property type="component" value="Unassembled WGS sequence"/>
</dbReference>
<feature type="transmembrane region" description="Helical" evidence="9">
    <location>
        <begin position="159"/>
        <end position="181"/>
    </location>
</feature>
<evidence type="ECO:0000256" key="2">
    <source>
        <dbReference type="ARBA" id="ARBA00007783"/>
    </source>
</evidence>
<feature type="transmembrane region" description="Helical" evidence="9">
    <location>
        <begin position="193"/>
        <end position="211"/>
    </location>
</feature>
<comment type="similarity">
    <text evidence="2 9">Belongs to the ABC-2 integral membrane protein family.</text>
</comment>
<evidence type="ECO:0000256" key="5">
    <source>
        <dbReference type="ARBA" id="ARBA00022692"/>
    </source>
</evidence>
<gene>
    <name evidence="11" type="ORF">PZA18_02260</name>
</gene>
<keyword evidence="5 9" id="KW-0812">Transmembrane</keyword>
<name>A0ABT7DS29_9NEIS</name>
<evidence type="ECO:0000313" key="11">
    <source>
        <dbReference type="EMBL" id="MDK2122869.1"/>
    </source>
</evidence>
<evidence type="ECO:0000256" key="8">
    <source>
        <dbReference type="ARBA" id="ARBA00023136"/>
    </source>
</evidence>
<reference evidence="11" key="1">
    <citation type="submission" date="2023-03" db="EMBL/GenBank/DDBJ databases">
        <title>Chitinimonas shenzhenensis gen. nov., sp. nov., a novel member of family Burkholderiaceae isolated from activated sludge collected in Shen Zhen, China.</title>
        <authorList>
            <person name="Wang X."/>
        </authorList>
    </citation>
    <scope>NUCLEOTIDE SEQUENCE</scope>
    <source>
        <strain evidence="11">DQS-5</strain>
    </source>
</reference>
<dbReference type="PANTHER" id="PTHR30413">
    <property type="entry name" value="INNER MEMBRANE TRANSPORT PERMEASE"/>
    <property type="match status" value="1"/>
</dbReference>
<keyword evidence="6 9" id="KW-1133">Transmembrane helix</keyword>
<dbReference type="Pfam" id="PF01061">
    <property type="entry name" value="ABC2_membrane"/>
    <property type="match status" value="1"/>
</dbReference>
<protein>
    <recommendedName>
        <fullName evidence="9">Transport permease protein</fullName>
    </recommendedName>
</protein>
<comment type="caution">
    <text evidence="11">The sequence shown here is derived from an EMBL/GenBank/DDBJ whole genome shotgun (WGS) entry which is preliminary data.</text>
</comment>
<keyword evidence="12" id="KW-1185">Reference proteome</keyword>
<evidence type="ECO:0000256" key="3">
    <source>
        <dbReference type="ARBA" id="ARBA00022448"/>
    </source>
</evidence>
<dbReference type="PANTHER" id="PTHR30413:SF10">
    <property type="entry name" value="CAPSULE POLYSACCHARIDE EXPORT INNER-MEMBRANE PROTEIN CTRC"/>
    <property type="match status" value="1"/>
</dbReference>
<evidence type="ECO:0000256" key="6">
    <source>
        <dbReference type="ARBA" id="ARBA00022989"/>
    </source>
</evidence>
<keyword evidence="7" id="KW-0625">Polysaccharide transport</keyword>
<feature type="transmembrane region" description="Helical" evidence="9">
    <location>
        <begin position="249"/>
        <end position="269"/>
    </location>
</feature>
<dbReference type="EMBL" id="JARRAF010000002">
    <property type="protein sequence ID" value="MDK2122869.1"/>
    <property type="molecule type" value="Genomic_DNA"/>
</dbReference>
<feature type="transmembrane region" description="Helical" evidence="9">
    <location>
        <begin position="124"/>
        <end position="147"/>
    </location>
</feature>
<evidence type="ECO:0000313" key="12">
    <source>
        <dbReference type="Proteomes" id="UP001172778"/>
    </source>
</evidence>
<comment type="subcellular location">
    <subcellularLocation>
        <location evidence="9">Cell inner membrane</location>
        <topology evidence="9">Multi-pass membrane protein</topology>
    </subcellularLocation>
    <subcellularLocation>
        <location evidence="1">Cell membrane</location>
        <topology evidence="1">Multi-pass membrane protein</topology>
    </subcellularLocation>
</comment>
<proteinExistence type="inferred from homology"/>
<evidence type="ECO:0000256" key="9">
    <source>
        <dbReference type="RuleBase" id="RU361157"/>
    </source>
</evidence>
<accession>A0ABT7DS29</accession>
<feature type="transmembrane region" description="Helical" evidence="9">
    <location>
        <begin position="81"/>
        <end position="104"/>
    </location>
</feature>
<dbReference type="InterPro" id="IPR047817">
    <property type="entry name" value="ABC2_TM_bact-type"/>
</dbReference>